<dbReference type="InterPro" id="IPR051317">
    <property type="entry name" value="Gfo/Idh/MocA_oxidoreduct"/>
</dbReference>
<dbReference type="Gene3D" id="3.30.360.10">
    <property type="entry name" value="Dihydrodipicolinate Reductase, domain 2"/>
    <property type="match status" value="1"/>
</dbReference>
<dbReference type="AlphaFoldDB" id="A0A382GBZ9"/>
<dbReference type="InterPro" id="IPR036291">
    <property type="entry name" value="NAD(P)-bd_dom_sf"/>
</dbReference>
<name>A0A382GBZ9_9ZZZZ</name>
<proteinExistence type="predicted"/>
<dbReference type="SUPFAM" id="SSF51735">
    <property type="entry name" value="NAD(P)-binding Rossmann-fold domains"/>
    <property type="match status" value="1"/>
</dbReference>
<dbReference type="EMBL" id="UINC01054723">
    <property type="protein sequence ID" value="SVB72768.1"/>
    <property type="molecule type" value="Genomic_DNA"/>
</dbReference>
<reference evidence="1" key="1">
    <citation type="submission" date="2018-05" db="EMBL/GenBank/DDBJ databases">
        <authorList>
            <person name="Lanie J.A."/>
            <person name="Ng W.-L."/>
            <person name="Kazmierczak K.M."/>
            <person name="Andrzejewski T.M."/>
            <person name="Davidsen T.M."/>
            <person name="Wayne K.J."/>
            <person name="Tettelin H."/>
            <person name="Glass J.I."/>
            <person name="Rusch D."/>
            <person name="Podicherti R."/>
            <person name="Tsui H.-C.T."/>
            <person name="Winkler M.E."/>
        </authorList>
    </citation>
    <scope>NUCLEOTIDE SEQUENCE</scope>
</reference>
<dbReference type="Gene3D" id="3.40.50.720">
    <property type="entry name" value="NAD(P)-binding Rossmann-like Domain"/>
    <property type="match status" value="1"/>
</dbReference>
<protein>
    <submittedName>
        <fullName evidence="1">Uncharacterized protein</fullName>
    </submittedName>
</protein>
<gene>
    <name evidence="1" type="ORF">METZ01_LOCUS225622</name>
</gene>
<dbReference type="PANTHER" id="PTHR43708">
    <property type="entry name" value="CONSERVED EXPRESSED OXIDOREDUCTASE (EUROFUNG)"/>
    <property type="match status" value="1"/>
</dbReference>
<evidence type="ECO:0000313" key="1">
    <source>
        <dbReference type="EMBL" id="SVB72768.1"/>
    </source>
</evidence>
<organism evidence="1">
    <name type="scientific">marine metagenome</name>
    <dbReference type="NCBI Taxonomy" id="408172"/>
    <lineage>
        <taxon>unclassified sequences</taxon>
        <taxon>metagenomes</taxon>
        <taxon>ecological metagenomes</taxon>
    </lineage>
</organism>
<sequence>MAIPVIHVGCGPFSTQRLQLIIDEGLFTPVACVDIDRQVVESCISSLRGNVPVNLDKRIYKTIAEAKQDNEEAQACFIFASATAHAELIMESLSLGMHTFCVKTIACNQEEFSSIIAVKQSNEELMLVQGLNNQWNEASAKMQEWLRGESGIGRMLGGECLCWGRQNLKATPPQPDSRVEGMYFHALACHQLGQLVAAIGMPDYVTAYTHQRVEKELDFLGIWGTAGGQCLFEFPDGVPFSYVGTRAGHGNPFGFASRWSGQWTIHGDRGDLRREGGRLTLFRGGQSVEDYFLKDLDNGLIEDERLQFRAFYDAVTVGTNKQWMQDTSLNTWVLMEACNLSARNMEKVSVQELKLSLFGTNNNE</sequence>
<dbReference type="PANTHER" id="PTHR43708:SF8">
    <property type="entry name" value="OXIDOREDUCTASE"/>
    <property type="match status" value="1"/>
</dbReference>
<accession>A0A382GBZ9</accession>